<protein>
    <submittedName>
        <fullName evidence="1">Uncharacterized protein</fullName>
    </submittedName>
</protein>
<gene>
    <name evidence="1" type="ORF">LCGC14_1781180</name>
</gene>
<accession>A0A0F9GVJ2</accession>
<reference evidence="1" key="1">
    <citation type="journal article" date="2015" name="Nature">
        <title>Complex archaea that bridge the gap between prokaryotes and eukaryotes.</title>
        <authorList>
            <person name="Spang A."/>
            <person name="Saw J.H."/>
            <person name="Jorgensen S.L."/>
            <person name="Zaremba-Niedzwiedzka K."/>
            <person name="Martijn J."/>
            <person name="Lind A.E."/>
            <person name="van Eijk R."/>
            <person name="Schleper C."/>
            <person name="Guy L."/>
            <person name="Ettema T.J."/>
        </authorList>
    </citation>
    <scope>NUCLEOTIDE SEQUENCE</scope>
</reference>
<organism evidence="1">
    <name type="scientific">marine sediment metagenome</name>
    <dbReference type="NCBI Taxonomy" id="412755"/>
    <lineage>
        <taxon>unclassified sequences</taxon>
        <taxon>metagenomes</taxon>
        <taxon>ecological metagenomes</taxon>
    </lineage>
</organism>
<dbReference type="EMBL" id="LAZR01016845">
    <property type="protein sequence ID" value="KKM02764.1"/>
    <property type="molecule type" value="Genomic_DNA"/>
</dbReference>
<comment type="caution">
    <text evidence="1">The sequence shown here is derived from an EMBL/GenBank/DDBJ whole genome shotgun (WGS) entry which is preliminary data.</text>
</comment>
<sequence length="65" mass="7662">MPTDDEIMLGVTGPRTDLPDDWPECEEFYNLMQNYRHAALLPQGDVVRSYEAVKQWLRKEVCKYV</sequence>
<proteinExistence type="predicted"/>
<dbReference type="AlphaFoldDB" id="A0A0F9GVJ2"/>
<name>A0A0F9GVJ2_9ZZZZ</name>
<evidence type="ECO:0000313" key="1">
    <source>
        <dbReference type="EMBL" id="KKM02764.1"/>
    </source>
</evidence>